<dbReference type="AlphaFoldDB" id="A0AAW5I810"/>
<organism evidence="3 4">
    <name type="scientific">Segatella copri</name>
    <dbReference type="NCBI Taxonomy" id="165179"/>
    <lineage>
        <taxon>Bacteria</taxon>
        <taxon>Pseudomonadati</taxon>
        <taxon>Bacteroidota</taxon>
        <taxon>Bacteroidia</taxon>
        <taxon>Bacteroidales</taxon>
        <taxon>Prevotellaceae</taxon>
        <taxon>Segatella</taxon>
    </lineage>
</organism>
<evidence type="ECO:0000256" key="2">
    <source>
        <dbReference type="SAM" id="SignalP"/>
    </source>
</evidence>
<comment type="caution">
    <text evidence="3">The sequence shown here is derived from an EMBL/GenBank/DDBJ whole genome shotgun (WGS) entry which is preliminary data.</text>
</comment>
<feature type="signal peptide" evidence="2">
    <location>
        <begin position="1"/>
        <end position="19"/>
    </location>
</feature>
<name>A0AAW5I810_9BACT</name>
<feature type="chain" id="PRO_5043902154" description="GLPGLI family protein" evidence="2">
    <location>
        <begin position="20"/>
        <end position="306"/>
    </location>
</feature>
<keyword evidence="2" id="KW-0732">Signal</keyword>
<dbReference type="Proteomes" id="UP001205506">
    <property type="component" value="Unassembled WGS sequence"/>
</dbReference>
<accession>A0AAW5I810</accession>
<feature type="compositionally biased region" description="Basic residues" evidence="1">
    <location>
        <begin position="295"/>
        <end position="306"/>
    </location>
</feature>
<proteinExistence type="predicted"/>
<reference evidence="3" key="1">
    <citation type="submission" date="2022-07" db="EMBL/GenBank/DDBJ databases">
        <title>Prevotella copri.</title>
        <authorList>
            <person name="Yang C."/>
        </authorList>
    </citation>
    <scope>NUCLEOTIDE SEQUENCE</scope>
    <source>
        <strain evidence="3">HF1805</strain>
    </source>
</reference>
<dbReference type="EMBL" id="JANDWU010000003">
    <property type="protein sequence ID" value="MCP9548562.1"/>
    <property type="molecule type" value="Genomic_DNA"/>
</dbReference>
<evidence type="ECO:0000313" key="3">
    <source>
        <dbReference type="EMBL" id="MCP9548562.1"/>
    </source>
</evidence>
<evidence type="ECO:0000313" key="4">
    <source>
        <dbReference type="Proteomes" id="UP001205506"/>
    </source>
</evidence>
<evidence type="ECO:0008006" key="5">
    <source>
        <dbReference type="Google" id="ProtNLM"/>
    </source>
</evidence>
<feature type="region of interest" description="Disordered" evidence="1">
    <location>
        <begin position="269"/>
        <end position="306"/>
    </location>
</feature>
<protein>
    <recommendedName>
        <fullName evidence="5">GLPGLI family protein</fullName>
    </recommendedName>
</protein>
<dbReference type="RefSeq" id="WP_254969884.1">
    <property type="nucleotide sequence ID" value="NZ_JANDWU010000003.1"/>
</dbReference>
<gene>
    <name evidence="3" type="ORF">NNC68_03590</name>
</gene>
<evidence type="ECO:0000256" key="1">
    <source>
        <dbReference type="SAM" id="MobiDB-lite"/>
    </source>
</evidence>
<sequence length="306" mass="34555">MKKFFILFFCFLCASFSYSQKVIPGQIIREDLLKGIDNVGQALDKGLVIDAVCSAFFLSRQSFQVADKKTGELYGLNNHDEFGTEITFGVKLRDGFLLTDKAVRPWEYNSKFNSYRDGYKPVPYLSEYTEQGEKTDYDSLTYSLQETMNPLEAYCFKSNIFKGKGLDYDIVEGVQKGWVVWAYTDKDADLNKTAKLSFVYIEKELNVATDGKESVLPPKDKNILGGIFIVPSVTGVGVVKFLLCGIITEKEDKWNVSFPFVGIKENDGLQKESNVEPNVTKDSLTPVEDDVYVKKGNKKQNKKGKK</sequence>